<keyword evidence="1" id="KW-0175">Coiled coil</keyword>
<dbReference type="EMBL" id="BDSA01000014">
    <property type="protein sequence ID" value="GBE63103.1"/>
    <property type="molecule type" value="Genomic_DNA"/>
</dbReference>
<feature type="coiled-coil region" evidence="1">
    <location>
        <begin position="105"/>
        <end position="195"/>
    </location>
</feature>
<keyword evidence="3" id="KW-1185">Reference proteome</keyword>
<reference evidence="2 3" key="1">
    <citation type="journal article" date="2017" name="BMC Genomics">
        <title>Whole-genome assembly of Babesia ovata and comparative genomics between closely related pathogens.</title>
        <authorList>
            <person name="Yamagishi J."/>
            <person name="Asada M."/>
            <person name="Hakimi H."/>
            <person name="Tanaka T.Q."/>
            <person name="Sugimoto C."/>
            <person name="Kawazu S."/>
        </authorList>
    </citation>
    <scope>NUCLEOTIDE SEQUENCE [LARGE SCALE GENOMIC DNA]</scope>
    <source>
        <strain evidence="2 3">Miyake</strain>
    </source>
</reference>
<organism evidence="2 3">
    <name type="scientific">Babesia ovata</name>
    <dbReference type="NCBI Taxonomy" id="189622"/>
    <lineage>
        <taxon>Eukaryota</taxon>
        <taxon>Sar</taxon>
        <taxon>Alveolata</taxon>
        <taxon>Apicomplexa</taxon>
        <taxon>Aconoidasida</taxon>
        <taxon>Piroplasmida</taxon>
        <taxon>Babesiidae</taxon>
        <taxon>Babesia</taxon>
    </lineage>
</organism>
<comment type="caution">
    <text evidence="2">The sequence shown here is derived from an EMBL/GenBank/DDBJ whole genome shotgun (WGS) entry which is preliminary data.</text>
</comment>
<evidence type="ECO:0000313" key="2">
    <source>
        <dbReference type="EMBL" id="GBE63103.1"/>
    </source>
</evidence>
<dbReference type="VEuPathDB" id="PiroplasmaDB:BOVATA_045960"/>
<dbReference type="RefSeq" id="XP_028869346.1">
    <property type="nucleotide sequence ID" value="XM_029013513.1"/>
</dbReference>
<protein>
    <recommendedName>
        <fullName evidence="4">Extracellular matrix-binding ebh</fullName>
    </recommendedName>
</protein>
<proteinExistence type="predicted"/>
<accession>A0A2H6KJC6</accession>
<dbReference type="PANTHER" id="PTHR32114">
    <property type="entry name" value="ABC TRANSPORTER ABCH.3"/>
    <property type="match status" value="1"/>
</dbReference>
<dbReference type="PANTHER" id="PTHR32114:SF2">
    <property type="entry name" value="ABC TRANSPORTER ABCH.3"/>
    <property type="match status" value="1"/>
</dbReference>
<sequence length="963" mass="107027">MALTLKERALAGQLSGFIGKSEEVKNALVNGLHSNVNQLEKLLQASCGDKGCCDIKNFSDDHLKSLQKTFDNIDKIATEINGLKKDVAEKGKASGRTPSDGQSEIQKLNEKINDLKEKIFQQSSELKNQINIVIELVEKKIKELEPKKNKVDSLQRKVNELKKEIDAKPNNVDQLKNLKNQLEAAQNDFPEKESKSLDSHSASKKSLKTLKELCGYAEKIHENSKTQNNDGNCAEILKNLCTGLEKFLGYHDGNYTGEGIVYSDLDRLCDGVMSFLHGVLCNIQGHLGLHSDKIREAIESLNTNKHLGKEGFNAAIVKVVSGVREYNEGVVKSNTSIKSPIWTFLQPFKKDKGELMKQINALQVSDVPRQAEQEASKAKSLVESCLRHSNVFDSALSKLTKDINDLNAQCKTSVNSSHKNVKYEIKRLEQLSSREHGDLAAMIKLIGTKLNGLGVEVKDEICKQVRDLVEHLKGRVQLIKLQLEDVNKSLKEYLKDIDQWMSEADRIVDENTSQTGFIIDKKPGWEYRQKLEKLPDEMKKFGENPLEIYISGVRDQLQSKVQEARQNLEKLDKVYKNKLWSIAEAVKQVEPAIEKLGGVIENGDADVGKGKNIKSIVNHVKGKVEGIQGIKGLQGIKNGVVTYAMGVARNMEDATIVTWVSEIAKNNETVNRDIGYYFKKSGDLQKAIKAITNKIKGIVSKVGKKPSDQGDVKSILASIHKYHQAVAEAVREKLAWKEVCNIAKEVEDEPELKSTSKSPTFKMGFEYAVQTILRHVYTSASNLATEFESFVSTKNTNLDTNIDTALSEAEPLFKHLNQAVAGTNHAQAVDTAIAQVQTQVQHISGPADNVNLGDSSINSERDAAYNPLEQAIQGISSEASLLTVKATSDALGDWGEKITKHLTQLLQEFSKAGEQVKWNLGILKDEQIGKKLKNIRQQLEKLQQGPVTKALNEANDILKKQKK</sequence>
<gene>
    <name evidence="2" type="ORF">BOVATA_045960</name>
</gene>
<feature type="coiled-coil region" evidence="1">
    <location>
        <begin position="483"/>
        <end position="510"/>
    </location>
</feature>
<dbReference type="Proteomes" id="UP000236319">
    <property type="component" value="Unassembled WGS sequence"/>
</dbReference>
<dbReference type="GeneID" id="39876873"/>
<evidence type="ECO:0008006" key="4">
    <source>
        <dbReference type="Google" id="ProtNLM"/>
    </source>
</evidence>
<name>A0A2H6KJC6_9APIC</name>
<dbReference type="OrthoDB" id="367048at2759"/>
<evidence type="ECO:0000256" key="1">
    <source>
        <dbReference type="SAM" id="Coils"/>
    </source>
</evidence>
<evidence type="ECO:0000313" key="3">
    <source>
        <dbReference type="Proteomes" id="UP000236319"/>
    </source>
</evidence>
<dbReference type="AlphaFoldDB" id="A0A2H6KJC6"/>